<dbReference type="CDD" id="cd06097">
    <property type="entry name" value="Aspergillopepsin_like"/>
    <property type="match status" value="1"/>
</dbReference>
<evidence type="ECO:0000256" key="5">
    <source>
        <dbReference type="PIRSR" id="PIRSR601461-1"/>
    </source>
</evidence>
<name>A0AAN6SKI8_9PEZI</name>
<protein>
    <submittedName>
        <fullName evidence="8">Aspartic peptidase domain-containing protein</fullName>
    </submittedName>
</protein>
<evidence type="ECO:0000259" key="7">
    <source>
        <dbReference type="PROSITE" id="PS51767"/>
    </source>
</evidence>
<comment type="similarity">
    <text evidence="1">Belongs to the peptidase A1 family.</text>
</comment>
<evidence type="ECO:0000256" key="2">
    <source>
        <dbReference type="ARBA" id="ARBA00022670"/>
    </source>
</evidence>
<comment type="caution">
    <text evidence="8">The sequence shown here is derived from an EMBL/GenBank/DDBJ whole genome shotgun (WGS) entry which is preliminary data.</text>
</comment>
<gene>
    <name evidence="8" type="ORF">QBC32DRAFT_201636</name>
</gene>
<dbReference type="SUPFAM" id="SSF50630">
    <property type="entry name" value="Acid proteases"/>
    <property type="match status" value="1"/>
</dbReference>
<dbReference type="AlphaFoldDB" id="A0AAN6SKI8"/>
<feature type="domain" description="Peptidase A1" evidence="7">
    <location>
        <begin position="118"/>
        <end position="445"/>
    </location>
</feature>
<dbReference type="PANTHER" id="PTHR47966">
    <property type="entry name" value="BETA-SITE APP-CLEAVING ENZYME, ISOFORM A-RELATED"/>
    <property type="match status" value="1"/>
</dbReference>
<keyword evidence="9" id="KW-1185">Reference proteome</keyword>
<evidence type="ECO:0000313" key="9">
    <source>
        <dbReference type="Proteomes" id="UP001303222"/>
    </source>
</evidence>
<evidence type="ECO:0000256" key="1">
    <source>
        <dbReference type="ARBA" id="ARBA00007447"/>
    </source>
</evidence>
<dbReference type="GO" id="GO:0006508">
    <property type="term" value="P:proteolysis"/>
    <property type="evidence" value="ECO:0007669"/>
    <property type="project" value="UniProtKB-KW"/>
</dbReference>
<sequence>MCLFFRNASSVAMDSMYQVQSQLRQDRGLHKVQAVRKSGRKLDGTKAYVSAMARYGFNPTEESRFFHLKKTDLTKEFQRRGYTRHWEQLVRAPQERPDDPQKDNEPVPAEDQQYDTQYLCEIGIGTPQQKVKLDFDTGSADLWVRSKDSSLLHKADKKFDPKKSETFQESKTDQTWKIQYGDGSTASGTVGTDRITVGGLQIKNQAIELATKVSSAFSSGEADGLLGLAFSTINTIESNGKPDPQPTPVENMISQDDIPKDAELFTSAFYSARDDKSAEKSFYTFGWVDEDLVKSSGQEIAWTPIDNSEGFWKFPSESAAVNGENVPVDGNTAIADTGTTLALVSDTVCKALYAKIPGSKYSYRYQGYLIPSTITADQLPQLSVAVGGKQFIIQKEDLLLAPADDDHWYGGVQSRGTMPFDILGDTFLKSIYAIWDQGNNRFGAVPKIEVNQNTVFPAGDGSPEAGSPDPDAGNKVGEISPVEQVRDAVKNVQIL</sequence>
<dbReference type="FunFam" id="2.40.70.10:FF:000092">
    <property type="entry name" value="Aspartic endopeptidase (AP1)"/>
    <property type="match status" value="1"/>
</dbReference>
<dbReference type="GO" id="GO:0004190">
    <property type="term" value="F:aspartic-type endopeptidase activity"/>
    <property type="evidence" value="ECO:0007669"/>
    <property type="project" value="UniProtKB-KW"/>
</dbReference>
<dbReference type="Gene3D" id="2.40.70.10">
    <property type="entry name" value="Acid Proteases"/>
    <property type="match status" value="2"/>
</dbReference>
<feature type="compositionally biased region" description="Basic and acidic residues" evidence="6">
    <location>
        <begin position="88"/>
        <end position="105"/>
    </location>
</feature>
<evidence type="ECO:0000256" key="4">
    <source>
        <dbReference type="ARBA" id="ARBA00022801"/>
    </source>
</evidence>
<feature type="region of interest" description="Disordered" evidence="6">
    <location>
        <begin position="88"/>
        <end position="111"/>
    </location>
</feature>
<evidence type="ECO:0000256" key="3">
    <source>
        <dbReference type="ARBA" id="ARBA00022750"/>
    </source>
</evidence>
<dbReference type="InterPro" id="IPR001461">
    <property type="entry name" value="Aspartic_peptidase_A1"/>
</dbReference>
<organism evidence="8 9">
    <name type="scientific">Pseudoneurospora amorphoporcata</name>
    <dbReference type="NCBI Taxonomy" id="241081"/>
    <lineage>
        <taxon>Eukaryota</taxon>
        <taxon>Fungi</taxon>
        <taxon>Dikarya</taxon>
        <taxon>Ascomycota</taxon>
        <taxon>Pezizomycotina</taxon>
        <taxon>Sordariomycetes</taxon>
        <taxon>Sordariomycetidae</taxon>
        <taxon>Sordariales</taxon>
        <taxon>Sordariaceae</taxon>
        <taxon>Pseudoneurospora</taxon>
    </lineage>
</organism>
<dbReference type="Pfam" id="PF00026">
    <property type="entry name" value="Asp"/>
    <property type="match status" value="1"/>
</dbReference>
<keyword evidence="2" id="KW-0645">Protease</keyword>
<reference evidence="8" key="1">
    <citation type="journal article" date="2023" name="Mol. Phylogenet. Evol.">
        <title>Genome-scale phylogeny and comparative genomics of the fungal order Sordariales.</title>
        <authorList>
            <person name="Hensen N."/>
            <person name="Bonometti L."/>
            <person name="Westerberg I."/>
            <person name="Brannstrom I.O."/>
            <person name="Guillou S."/>
            <person name="Cros-Aarteil S."/>
            <person name="Calhoun S."/>
            <person name="Haridas S."/>
            <person name="Kuo A."/>
            <person name="Mondo S."/>
            <person name="Pangilinan J."/>
            <person name="Riley R."/>
            <person name="LaButti K."/>
            <person name="Andreopoulos B."/>
            <person name="Lipzen A."/>
            <person name="Chen C."/>
            <person name="Yan M."/>
            <person name="Daum C."/>
            <person name="Ng V."/>
            <person name="Clum A."/>
            <person name="Steindorff A."/>
            <person name="Ohm R.A."/>
            <person name="Martin F."/>
            <person name="Silar P."/>
            <person name="Natvig D.O."/>
            <person name="Lalanne C."/>
            <person name="Gautier V."/>
            <person name="Ament-Velasquez S.L."/>
            <person name="Kruys A."/>
            <person name="Hutchinson M.I."/>
            <person name="Powell A.J."/>
            <person name="Barry K."/>
            <person name="Miller A.N."/>
            <person name="Grigoriev I.V."/>
            <person name="Debuchy R."/>
            <person name="Gladieux P."/>
            <person name="Hiltunen Thoren M."/>
            <person name="Johannesson H."/>
        </authorList>
    </citation>
    <scope>NUCLEOTIDE SEQUENCE</scope>
    <source>
        <strain evidence="8">CBS 626.80</strain>
    </source>
</reference>
<proteinExistence type="inferred from homology"/>
<evidence type="ECO:0000256" key="6">
    <source>
        <dbReference type="SAM" id="MobiDB-lite"/>
    </source>
</evidence>
<dbReference type="Proteomes" id="UP001303222">
    <property type="component" value="Unassembled WGS sequence"/>
</dbReference>
<dbReference type="EMBL" id="MU859061">
    <property type="protein sequence ID" value="KAK3956990.1"/>
    <property type="molecule type" value="Genomic_DNA"/>
</dbReference>
<accession>A0AAN6SKI8</accession>
<evidence type="ECO:0000313" key="8">
    <source>
        <dbReference type="EMBL" id="KAK3956990.1"/>
    </source>
</evidence>
<keyword evidence="4" id="KW-0378">Hydrolase</keyword>
<dbReference type="InterPro" id="IPR034163">
    <property type="entry name" value="Aspergillopepsin-like_cat_dom"/>
</dbReference>
<dbReference type="PANTHER" id="PTHR47966:SF1">
    <property type="entry name" value="ASPARTYL PROTEINASE"/>
    <property type="match status" value="1"/>
</dbReference>
<feature type="active site" evidence="5">
    <location>
        <position position="136"/>
    </location>
</feature>
<feature type="active site" evidence="5">
    <location>
        <position position="336"/>
    </location>
</feature>
<feature type="region of interest" description="Disordered" evidence="6">
    <location>
        <begin position="454"/>
        <end position="480"/>
    </location>
</feature>
<dbReference type="InterPro" id="IPR021109">
    <property type="entry name" value="Peptidase_aspartic_dom_sf"/>
</dbReference>
<keyword evidence="3" id="KW-0064">Aspartyl protease</keyword>
<reference evidence="8" key="2">
    <citation type="submission" date="2023-06" db="EMBL/GenBank/DDBJ databases">
        <authorList>
            <consortium name="Lawrence Berkeley National Laboratory"/>
            <person name="Mondo S.J."/>
            <person name="Hensen N."/>
            <person name="Bonometti L."/>
            <person name="Westerberg I."/>
            <person name="Brannstrom I.O."/>
            <person name="Guillou S."/>
            <person name="Cros-Aarteil S."/>
            <person name="Calhoun S."/>
            <person name="Haridas S."/>
            <person name="Kuo A."/>
            <person name="Pangilinan J."/>
            <person name="Riley R."/>
            <person name="Labutti K."/>
            <person name="Andreopoulos B."/>
            <person name="Lipzen A."/>
            <person name="Chen C."/>
            <person name="Yanf M."/>
            <person name="Daum C."/>
            <person name="Ng V."/>
            <person name="Clum A."/>
            <person name="Steindorff A."/>
            <person name="Ohm R."/>
            <person name="Martin F."/>
            <person name="Silar P."/>
            <person name="Natvig D."/>
            <person name="Lalanne C."/>
            <person name="Gautier V."/>
            <person name="Ament-Velasquez S.L."/>
            <person name="Kruys A."/>
            <person name="Hutchinson M.I."/>
            <person name="Powell A.J."/>
            <person name="Barry K."/>
            <person name="Miller A.N."/>
            <person name="Grigoriev I.V."/>
            <person name="Debuchy R."/>
            <person name="Gladieux P."/>
            <person name="Thoren M.H."/>
            <person name="Johannesson H."/>
        </authorList>
    </citation>
    <scope>NUCLEOTIDE SEQUENCE</scope>
    <source>
        <strain evidence="8">CBS 626.80</strain>
    </source>
</reference>
<dbReference type="InterPro" id="IPR033121">
    <property type="entry name" value="PEPTIDASE_A1"/>
</dbReference>
<dbReference type="PRINTS" id="PR00792">
    <property type="entry name" value="PEPSIN"/>
</dbReference>
<dbReference type="PROSITE" id="PS51767">
    <property type="entry name" value="PEPTIDASE_A1"/>
    <property type="match status" value="1"/>
</dbReference>